<comment type="subcellular location">
    <subcellularLocation>
        <location evidence="1">Cell membrane</location>
        <topology evidence="1">Multi-pass membrane protein</topology>
    </subcellularLocation>
</comment>
<comment type="caution">
    <text evidence="9">The sequence shown here is derived from an EMBL/GenBank/DDBJ whole genome shotgun (WGS) entry which is preliminary data.</text>
</comment>
<comment type="similarity">
    <text evidence="2">Belongs to the binding-protein-dependent transport system permease family. FecCD subfamily.</text>
</comment>
<evidence type="ECO:0000256" key="3">
    <source>
        <dbReference type="ARBA" id="ARBA00022448"/>
    </source>
</evidence>
<dbReference type="CDD" id="cd06550">
    <property type="entry name" value="TM_ABC_iron-siderophores_like"/>
    <property type="match status" value="1"/>
</dbReference>
<accession>A0ABS2PII3</accession>
<dbReference type="SUPFAM" id="SSF81345">
    <property type="entry name" value="ABC transporter involved in vitamin B12 uptake, BtuC"/>
    <property type="match status" value="1"/>
</dbReference>
<feature type="transmembrane region" description="Helical" evidence="8">
    <location>
        <begin position="212"/>
        <end position="232"/>
    </location>
</feature>
<organism evidence="9 10">
    <name type="scientific">Geomicrobium sediminis</name>
    <dbReference type="NCBI Taxonomy" id="1347788"/>
    <lineage>
        <taxon>Bacteria</taxon>
        <taxon>Bacillati</taxon>
        <taxon>Bacillota</taxon>
        <taxon>Bacilli</taxon>
        <taxon>Bacillales</taxon>
        <taxon>Geomicrobium</taxon>
    </lineage>
</organism>
<feature type="transmembrane region" description="Helical" evidence="8">
    <location>
        <begin position="76"/>
        <end position="95"/>
    </location>
</feature>
<feature type="transmembrane region" description="Helical" evidence="8">
    <location>
        <begin position="324"/>
        <end position="341"/>
    </location>
</feature>
<evidence type="ECO:0000256" key="2">
    <source>
        <dbReference type="ARBA" id="ARBA00007935"/>
    </source>
</evidence>
<feature type="transmembrane region" description="Helical" evidence="8">
    <location>
        <begin position="20"/>
        <end position="41"/>
    </location>
</feature>
<evidence type="ECO:0000256" key="4">
    <source>
        <dbReference type="ARBA" id="ARBA00022475"/>
    </source>
</evidence>
<gene>
    <name evidence="9" type="ORF">JOD17_004033</name>
</gene>
<dbReference type="Gene3D" id="1.10.3470.10">
    <property type="entry name" value="ABC transporter involved in vitamin B12 uptake, BtuC"/>
    <property type="match status" value="1"/>
</dbReference>
<feature type="transmembrane region" description="Helical" evidence="8">
    <location>
        <begin position="252"/>
        <end position="279"/>
    </location>
</feature>
<dbReference type="Pfam" id="PF01032">
    <property type="entry name" value="FecCD"/>
    <property type="match status" value="1"/>
</dbReference>
<evidence type="ECO:0000256" key="8">
    <source>
        <dbReference type="SAM" id="Phobius"/>
    </source>
</evidence>
<dbReference type="PANTHER" id="PTHR30472">
    <property type="entry name" value="FERRIC ENTEROBACTIN TRANSPORT SYSTEM PERMEASE PROTEIN"/>
    <property type="match status" value="1"/>
</dbReference>
<dbReference type="RefSeq" id="WP_204699656.1">
    <property type="nucleotide sequence ID" value="NZ_JAFBEC010000018.1"/>
</dbReference>
<dbReference type="InterPro" id="IPR037294">
    <property type="entry name" value="ABC_BtuC-like"/>
</dbReference>
<dbReference type="EMBL" id="JAFBEC010000018">
    <property type="protein sequence ID" value="MBM7634906.1"/>
    <property type="molecule type" value="Genomic_DNA"/>
</dbReference>
<sequence>MKKVFTLRPQSGAFSLQLPLCPIVLTLCLFLVMIVLMIVGLSLGSTWVSPLAIMQYFIGVDVGASTFIIESLRLPRMLVALLAGAALGVSGLILQEMVRNPLASPDIIGITGGGAVAAVFFITTFSGVLPMSLLPLAAMLGSAIVSVLIYALAWKEGISPLRLVLIGIGINAAMSALTTLMIIFSPINSSSQAYVWMTGSVYGSSWTAVQQMVPWIGCAMILALLCARAVHVQQLGEDVAKSLGARIQWQRLGMITVSVILAGVAVAFAGGISFVGLMAPHIARFIIGRSFALLVPTAAIIGGTMVFVADVVGRTAFLPLDVPVGVLVSGIGAPFFLYLLYRNRKG</sequence>
<evidence type="ECO:0000256" key="7">
    <source>
        <dbReference type="ARBA" id="ARBA00023136"/>
    </source>
</evidence>
<proteinExistence type="inferred from homology"/>
<keyword evidence="5 8" id="KW-0812">Transmembrane</keyword>
<dbReference type="InterPro" id="IPR000522">
    <property type="entry name" value="ABC_transptr_permease_BtuC"/>
</dbReference>
<keyword evidence="3" id="KW-0813">Transport</keyword>
<dbReference type="Proteomes" id="UP000741863">
    <property type="component" value="Unassembled WGS sequence"/>
</dbReference>
<evidence type="ECO:0000256" key="5">
    <source>
        <dbReference type="ARBA" id="ARBA00022692"/>
    </source>
</evidence>
<evidence type="ECO:0000313" key="10">
    <source>
        <dbReference type="Proteomes" id="UP000741863"/>
    </source>
</evidence>
<dbReference type="PANTHER" id="PTHR30472:SF24">
    <property type="entry name" value="FERRIC ENTEROBACTIN TRANSPORT SYSTEM PERMEASE PROTEIN FEPG"/>
    <property type="match status" value="1"/>
</dbReference>
<keyword evidence="7 8" id="KW-0472">Membrane</keyword>
<keyword evidence="6 8" id="KW-1133">Transmembrane helix</keyword>
<evidence type="ECO:0000256" key="1">
    <source>
        <dbReference type="ARBA" id="ARBA00004651"/>
    </source>
</evidence>
<feature type="transmembrane region" description="Helical" evidence="8">
    <location>
        <begin position="291"/>
        <end position="312"/>
    </location>
</feature>
<keyword evidence="4" id="KW-1003">Cell membrane</keyword>
<keyword evidence="10" id="KW-1185">Reference proteome</keyword>
<feature type="transmembrane region" description="Helical" evidence="8">
    <location>
        <begin position="160"/>
        <end position="184"/>
    </location>
</feature>
<evidence type="ECO:0000313" key="9">
    <source>
        <dbReference type="EMBL" id="MBM7634906.1"/>
    </source>
</evidence>
<feature type="transmembrane region" description="Helical" evidence="8">
    <location>
        <begin position="47"/>
        <end position="69"/>
    </location>
</feature>
<reference evidence="9 10" key="1">
    <citation type="submission" date="2021-01" db="EMBL/GenBank/DDBJ databases">
        <title>Genomic Encyclopedia of Type Strains, Phase IV (KMG-IV): sequencing the most valuable type-strain genomes for metagenomic binning, comparative biology and taxonomic classification.</title>
        <authorList>
            <person name="Goeker M."/>
        </authorList>
    </citation>
    <scope>NUCLEOTIDE SEQUENCE [LARGE SCALE GENOMIC DNA]</scope>
    <source>
        <strain evidence="9 10">DSM 25540</strain>
    </source>
</reference>
<protein>
    <submittedName>
        <fullName evidence="9">Iron complex transport system permease protein</fullName>
    </submittedName>
</protein>
<evidence type="ECO:0000256" key="6">
    <source>
        <dbReference type="ARBA" id="ARBA00022989"/>
    </source>
</evidence>
<feature type="transmembrane region" description="Helical" evidence="8">
    <location>
        <begin position="136"/>
        <end position="154"/>
    </location>
</feature>
<name>A0ABS2PII3_9BACL</name>
<feature type="transmembrane region" description="Helical" evidence="8">
    <location>
        <begin position="107"/>
        <end position="129"/>
    </location>
</feature>